<evidence type="ECO:0000256" key="2">
    <source>
        <dbReference type="ARBA" id="ARBA00008133"/>
    </source>
</evidence>
<organism evidence="9 10">
    <name type="scientific">Genlisea aurea</name>
    <dbReference type="NCBI Taxonomy" id="192259"/>
    <lineage>
        <taxon>Eukaryota</taxon>
        <taxon>Viridiplantae</taxon>
        <taxon>Streptophyta</taxon>
        <taxon>Embryophyta</taxon>
        <taxon>Tracheophyta</taxon>
        <taxon>Spermatophyta</taxon>
        <taxon>Magnoliopsida</taxon>
        <taxon>eudicotyledons</taxon>
        <taxon>Gunneridae</taxon>
        <taxon>Pentapetalae</taxon>
        <taxon>asterids</taxon>
        <taxon>lamiids</taxon>
        <taxon>Lamiales</taxon>
        <taxon>Lentibulariaceae</taxon>
        <taxon>Genlisea</taxon>
    </lineage>
</organism>
<reference evidence="9 10" key="1">
    <citation type="journal article" date="2013" name="BMC Genomics">
        <title>The miniature genome of a carnivorous plant Genlisea aurea contains a low number of genes and short non-coding sequences.</title>
        <authorList>
            <person name="Leushkin E.V."/>
            <person name="Sutormin R.A."/>
            <person name="Nabieva E.R."/>
            <person name="Penin A.A."/>
            <person name="Kondrashov A.S."/>
            <person name="Logacheva M.D."/>
        </authorList>
    </citation>
    <scope>NUCLEOTIDE SEQUENCE [LARGE SCALE GENOMIC DNA]</scope>
</reference>
<accession>S8CNZ5</accession>
<gene>
    <name evidence="9" type="ORF">M569_06329</name>
</gene>
<dbReference type="GO" id="GO:0009507">
    <property type="term" value="C:chloroplast"/>
    <property type="evidence" value="ECO:0007669"/>
    <property type="project" value="TreeGrafter"/>
</dbReference>
<keyword evidence="10" id="KW-1185">Reference proteome</keyword>
<dbReference type="Gene3D" id="3.40.50.10090">
    <property type="match status" value="2"/>
</dbReference>
<dbReference type="EC" id="4.2.1.75" evidence="3 7"/>
<dbReference type="InterPro" id="IPR039793">
    <property type="entry name" value="UROS/Hem4"/>
</dbReference>
<dbReference type="InterPro" id="IPR036108">
    <property type="entry name" value="4pyrrol_syn_uPrphyn_synt_sf"/>
</dbReference>
<comment type="catalytic activity">
    <reaction evidence="6 7">
        <text>hydroxymethylbilane = uroporphyrinogen III + H2O</text>
        <dbReference type="Rhea" id="RHEA:18965"/>
        <dbReference type="ChEBI" id="CHEBI:15377"/>
        <dbReference type="ChEBI" id="CHEBI:57308"/>
        <dbReference type="ChEBI" id="CHEBI:57845"/>
        <dbReference type="EC" id="4.2.1.75"/>
    </reaction>
</comment>
<dbReference type="Proteomes" id="UP000015453">
    <property type="component" value="Unassembled WGS sequence"/>
</dbReference>
<evidence type="ECO:0000256" key="4">
    <source>
        <dbReference type="ARBA" id="ARBA00023239"/>
    </source>
</evidence>
<dbReference type="PANTHER" id="PTHR38042">
    <property type="entry name" value="UROPORPHYRINOGEN-III SYNTHASE, CHLOROPLASTIC"/>
    <property type="match status" value="1"/>
</dbReference>
<dbReference type="CDD" id="cd06578">
    <property type="entry name" value="HemD"/>
    <property type="match status" value="1"/>
</dbReference>
<comment type="pathway">
    <text evidence="1 7">Porphyrin-containing compound metabolism; protoporphyrin-IX biosynthesis; coproporphyrinogen-III from 5-aminolevulinate: step 3/4.</text>
</comment>
<dbReference type="SUPFAM" id="SSF69618">
    <property type="entry name" value="HemD-like"/>
    <property type="match status" value="1"/>
</dbReference>
<comment type="function">
    <text evidence="7">Catalyzes cyclization of the linear tetrapyrrole, hydroxymethylbilane, to the macrocyclic uroporphyrinogen III.</text>
</comment>
<evidence type="ECO:0000256" key="3">
    <source>
        <dbReference type="ARBA" id="ARBA00013109"/>
    </source>
</evidence>
<proteinExistence type="inferred from homology"/>
<evidence type="ECO:0000256" key="7">
    <source>
        <dbReference type="RuleBase" id="RU366031"/>
    </source>
</evidence>
<dbReference type="AlphaFoldDB" id="S8CNZ5"/>
<evidence type="ECO:0000313" key="9">
    <source>
        <dbReference type="EMBL" id="EPS68440.1"/>
    </source>
</evidence>
<evidence type="ECO:0000313" key="10">
    <source>
        <dbReference type="Proteomes" id="UP000015453"/>
    </source>
</evidence>
<dbReference type="Pfam" id="PF02602">
    <property type="entry name" value="HEM4"/>
    <property type="match status" value="1"/>
</dbReference>
<dbReference type="GO" id="GO:0004852">
    <property type="term" value="F:uroporphyrinogen-III synthase activity"/>
    <property type="evidence" value="ECO:0007669"/>
    <property type="project" value="UniProtKB-UniRule"/>
</dbReference>
<name>S8CNZ5_9LAMI</name>
<evidence type="ECO:0000256" key="5">
    <source>
        <dbReference type="ARBA" id="ARBA00023244"/>
    </source>
</evidence>
<dbReference type="InterPro" id="IPR003754">
    <property type="entry name" value="4pyrrol_synth_uPrphyn_synth"/>
</dbReference>
<comment type="caution">
    <text evidence="9">The sequence shown here is derived from an EMBL/GenBank/DDBJ whole genome shotgun (WGS) entry which is preliminary data.</text>
</comment>
<dbReference type="GO" id="GO:0006782">
    <property type="term" value="P:protoporphyrinogen IX biosynthetic process"/>
    <property type="evidence" value="ECO:0007669"/>
    <property type="project" value="UniProtKB-UniRule"/>
</dbReference>
<evidence type="ECO:0000256" key="6">
    <source>
        <dbReference type="ARBA" id="ARBA00048617"/>
    </source>
</evidence>
<protein>
    <recommendedName>
        <fullName evidence="3 7">Uroporphyrinogen-III synthase</fullName>
        <ecNumber evidence="3 7">4.2.1.75</ecNumber>
    </recommendedName>
</protein>
<keyword evidence="4 7" id="KW-0456">Lyase</keyword>
<sequence>MSSSLFLPRIPCYSYSRWIQKGGFHSKCEILAIDSATSFVASSRTQVVLTRERGKNGKLIDALEVAMEAGNGIHCLELPVIQHTRLPDSERASSLLQRKAFDWIVVTSPEAAVVFIDSWKAAGTPEVRIGVVGSGTAAVFEKLPPSLKRTLTVSFSPSKAIGKVLAAELPNHGRKNPRCTVLYPASAKASNEIEEGLTSRGFEVTRMNTYTTDVVSHVDESVLEEALLAPVVAVASPSAVRAWMSLIPESQRWDNAVACIGETTALAAKKLGLTNVFFPENPGLEGWVDAILEALRAEKKP</sequence>
<comment type="similarity">
    <text evidence="2 7">Belongs to the uroporphyrinogen-III synthase family.</text>
</comment>
<dbReference type="PANTHER" id="PTHR38042:SF1">
    <property type="entry name" value="UROPORPHYRINOGEN-III SYNTHASE, CHLOROPLASTIC"/>
    <property type="match status" value="1"/>
</dbReference>
<keyword evidence="5 7" id="KW-0627">Porphyrin biosynthesis</keyword>
<dbReference type="GO" id="GO:0006780">
    <property type="term" value="P:uroporphyrinogen III biosynthetic process"/>
    <property type="evidence" value="ECO:0007669"/>
    <property type="project" value="UniProtKB-UniRule"/>
</dbReference>
<evidence type="ECO:0000259" key="8">
    <source>
        <dbReference type="Pfam" id="PF02602"/>
    </source>
</evidence>
<feature type="domain" description="Tetrapyrrole biosynthesis uroporphyrinogen III synthase" evidence="8">
    <location>
        <begin position="71"/>
        <end position="288"/>
    </location>
</feature>
<evidence type="ECO:0000256" key="1">
    <source>
        <dbReference type="ARBA" id="ARBA00004772"/>
    </source>
</evidence>
<dbReference type="OrthoDB" id="443551at2759"/>
<dbReference type="EMBL" id="AUSU01002615">
    <property type="protein sequence ID" value="EPS68440.1"/>
    <property type="molecule type" value="Genomic_DNA"/>
</dbReference>
<dbReference type="UniPathway" id="UPA00251">
    <property type="reaction ID" value="UER00320"/>
</dbReference>